<organism evidence="6 7">
    <name type="scientific">Bowdeniella nasicola</name>
    <dbReference type="NCBI Taxonomy" id="208480"/>
    <lineage>
        <taxon>Bacteria</taxon>
        <taxon>Bacillati</taxon>
        <taxon>Actinomycetota</taxon>
        <taxon>Actinomycetes</taxon>
        <taxon>Actinomycetales</taxon>
        <taxon>Actinomycetaceae</taxon>
        <taxon>Bowdeniella</taxon>
    </lineage>
</organism>
<dbReference type="InterPro" id="IPR014729">
    <property type="entry name" value="Rossmann-like_a/b/a_fold"/>
</dbReference>
<comment type="catalytic activity">
    <reaction evidence="4">
        <text>L-aspartate + L-glutamine + ATP + H2O = L-asparagine + L-glutamate + AMP + diphosphate + H(+)</text>
        <dbReference type="Rhea" id="RHEA:12228"/>
        <dbReference type="ChEBI" id="CHEBI:15377"/>
        <dbReference type="ChEBI" id="CHEBI:15378"/>
        <dbReference type="ChEBI" id="CHEBI:29985"/>
        <dbReference type="ChEBI" id="CHEBI:29991"/>
        <dbReference type="ChEBI" id="CHEBI:30616"/>
        <dbReference type="ChEBI" id="CHEBI:33019"/>
        <dbReference type="ChEBI" id="CHEBI:58048"/>
        <dbReference type="ChEBI" id="CHEBI:58359"/>
        <dbReference type="ChEBI" id="CHEBI:456215"/>
        <dbReference type="EC" id="6.3.5.4"/>
    </reaction>
</comment>
<dbReference type="OrthoDB" id="4897717at2"/>
<dbReference type="Proteomes" id="UP000185628">
    <property type="component" value="Unassembled WGS sequence"/>
</dbReference>
<evidence type="ECO:0000256" key="4">
    <source>
        <dbReference type="ARBA" id="ARBA00048741"/>
    </source>
</evidence>
<dbReference type="GO" id="GO:0004066">
    <property type="term" value="F:asparagine synthase (glutamine-hydrolyzing) activity"/>
    <property type="evidence" value="ECO:0007669"/>
    <property type="project" value="UniProtKB-EC"/>
</dbReference>
<dbReference type="EMBL" id="MQVR01000004">
    <property type="protein sequence ID" value="OKL54962.1"/>
    <property type="molecule type" value="Genomic_DNA"/>
</dbReference>
<evidence type="ECO:0000256" key="1">
    <source>
        <dbReference type="ARBA" id="ARBA00005187"/>
    </source>
</evidence>
<dbReference type="PANTHER" id="PTHR43284:SF1">
    <property type="entry name" value="ASPARAGINE SYNTHETASE"/>
    <property type="match status" value="1"/>
</dbReference>
<accession>A0A1Q5Q5I2</accession>
<evidence type="ECO:0000256" key="2">
    <source>
        <dbReference type="ARBA" id="ARBA00012737"/>
    </source>
</evidence>
<dbReference type="Gene3D" id="3.40.50.620">
    <property type="entry name" value="HUPs"/>
    <property type="match status" value="1"/>
</dbReference>
<dbReference type="PANTHER" id="PTHR43284">
    <property type="entry name" value="ASPARAGINE SYNTHETASE (GLUTAMINE-HYDROLYZING)"/>
    <property type="match status" value="1"/>
</dbReference>
<dbReference type="SUPFAM" id="SSF52402">
    <property type="entry name" value="Adenine nucleotide alpha hydrolases-like"/>
    <property type="match status" value="1"/>
</dbReference>
<keyword evidence="7" id="KW-1185">Reference proteome</keyword>
<gene>
    <name evidence="6" type="ORF">BSZ39_01425</name>
</gene>
<comment type="pathway">
    <text evidence="1">Amino-acid biosynthesis; L-asparagine biosynthesis; L-asparagine from L-aspartate (L-Gln route): step 1/1.</text>
</comment>
<evidence type="ECO:0000313" key="6">
    <source>
        <dbReference type="EMBL" id="OKL54962.1"/>
    </source>
</evidence>
<proteinExistence type="predicted"/>
<feature type="domain" description="Asparagine synthetase" evidence="5">
    <location>
        <begin position="167"/>
        <end position="251"/>
    </location>
</feature>
<dbReference type="EC" id="6.3.5.4" evidence="2"/>
<comment type="caution">
    <text evidence="6">The sequence shown here is derived from an EMBL/GenBank/DDBJ whole genome shotgun (WGS) entry which is preliminary data.</text>
</comment>
<dbReference type="GO" id="GO:0006529">
    <property type="term" value="P:asparagine biosynthetic process"/>
    <property type="evidence" value="ECO:0007669"/>
    <property type="project" value="UniProtKB-KW"/>
</dbReference>
<evidence type="ECO:0000313" key="7">
    <source>
        <dbReference type="Proteomes" id="UP000185628"/>
    </source>
</evidence>
<dbReference type="AlphaFoldDB" id="A0A1Q5Q5I2"/>
<keyword evidence="3" id="KW-0061">Asparagine biosynthesis</keyword>
<keyword evidence="3" id="KW-0028">Amino-acid biosynthesis</keyword>
<dbReference type="Pfam" id="PF00733">
    <property type="entry name" value="Asn_synthase"/>
    <property type="match status" value="1"/>
</dbReference>
<dbReference type="RefSeq" id="WP_073715620.1">
    <property type="nucleotide sequence ID" value="NZ_MQVR01000004.1"/>
</dbReference>
<dbReference type="InterPro" id="IPR001962">
    <property type="entry name" value="Asn_synthase"/>
</dbReference>
<dbReference type="InterPro" id="IPR051786">
    <property type="entry name" value="ASN_synthetase/amidase"/>
</dbReference>
<sequence length="531" mass="59379">MTPTFELSDKSWSTTHHQGLNIHSRGRITDSLEQLDLHDSAAVVDAVRYHGGALIVATNETVTIYQDLIRSFPVLFTASTPVIIGDDPRAIARHRPLSISPASAREFEGMGFVSGEDTLYEGLKQTMQGTTTTIDLATGTHTVDDWGRWFFETDRITDPDELGTVFDKALDQAMNRLVAEAKDSNILIPLSGGLDSRLLISWLVAHNIKNVVTFTYGVAGSRESEISRQIATAAHYPWEFVEYDPQKLLERWHAPETEEFLRFCYGGVSLPHIQDWYALEDLLARGIAHEGDIVVPGHTIVGNMHDEDTLDEAPLPLGRIAQLIAGHHYDIQGPRLTPEGDPAYVAKLREFIASGGYDGSAESVQDALEAYNVRERQAKYINNSMRAYEYYGLRWSLPMIDAPVWDAWRKASPELSLTRDWYRDYVTARFEAALGDSAEIAPYYQPIAVEDHRRDQIKKILAATGLLALANRAFSTYSSLHDGTALDVYITDRSRPVTAFDLMRGRKLIGFWTSAFLADAWSKGARVVQVD</sequence>
<evidence type="ECO:0000259" key="5">
    <source>
        <dbReference type="Pfam" id="PF00733"/>
    </source>
</evidence>
<name>A0A1Q5Q5I2_9ACTO</name>
<evidence type="ECO:0000256" key="3">
    <source>
        <dbReference type="ARBA" id="ARBA00022888"/>
    </source>
</evidence>
<reference evidence="7" key="1">
    <citation type="submission" date="2016-12" db="EMBL/GenBank/DDBJ databases">
        <authorList>
            <person name="Meng X."/>
        </authorList>
    </citation>
    <scope>NUCLEOTIDE SEQUENCE [LARGE SCALE GENOMIC DNA]</scope>
    <source>
        <strain evidence="7">DSM 19116</strain>
    </source>
</reference>
<protein>
    <recommendedName>
        <fullName evidence="2">asparagine synthase (glutamine-hydrolyzing)</fullName>
        <ecNumber evidence="2">6.3.5.4</ecNumber>
    </recommendedName>
</protein>